<dbReference type="EMBL" id="JAUFPT010000003">
    <property type="protein sequence ID" value="MDN3569312.1"/>
    <property type="molecule type" value="Genomic_DNA"/>
</dbReference>
<sequence length="155" mass="16940">MDKTMDLPADDTVEIPTIDYVEITADIVSAYLTNNRVQVSELPSLLAGVHAALAGLDQNAEAPDPTARKLTPAQIRKSITSDALISFIDGKPYKMLKRHLSRHGLTIDHYRERFGLPRDYPSTAPSYSAARSDLARQSGLGLKRHPGEPAFANDA</sequence>
<keyword evidence="3" id="KW-1185">Reference proteome</keyword>
<dbReference type="Pfam" id="PF05443">
    <property type="entry name" value="ROS_MUCR"/>
    <property type="match status" value="1"/>
</dbReference>
<dbReference type="InterPro" id="IPR041920">
    <property type="entry name" value="ROS/MUCR_sf"/>
</dbReference>
<protein>
    <submittedName>
        <fullName evidence="2">MucR family transcriptional regulator</fullName>
    </submittedName>
</protein>
<reference evidence="3" key="1">
    <citation type="journal article" date="2019" name="Int. J. Syst. Evol. Microbiol.">
        <title>The Global Catalogue of Microorganisms (GCM) 10K type strain sequencing project: providing services to taxonomists for standard genome sequencing and annotation.</title>
        <authorList>
            <consortium name="The Broad Institute Genomics Platform"/>
            <consortium name="The Broad Institute Genome Sequencing Center for Infectious Disease"/>
            <person name="Wu L."/>
            <person name="Ma J."/>
        </authorList>
    </citation>
    <scope>NUCLEOTIDE SEQUENCE [LARGE SCALE GENOMIC DNA]</scope>
    <source>
        <strain evidence="3">CECT 7806</strain>
    </source>
</reference>
<comment type="caution">
    <text evidence="2">The sequence shown here is derived from an EMBL/GenBank/DDBJ whole genome shotgun (WGS) entry which is preliminary data.</text>
</comment>
<evidence type="ECO:0000313" key="3">
    <source>
        <dbReference type="Proteomes" id="UP001244297"/>
    </source>
</evidence>
<proteinExistence type="inferred from homology"/>
<name>A0ABT8AHK7_9HYPH</name>
<evidence type="ECO:0000256" key="1">
    <source>
        <dbReference type="ARBA" id="ARBA00007031"/>
    </source>
</evidence>
<dbReference type="Proteomes" id="UP001244297">
    <property type="component" value="Unassembled WGS sequence"/>
</dbReference>
<comment type="similarity">
    <text evidence="1">Belongs to the ros/MucR family.</text>
</comment>
<evidence type="ECO:0000313" key="2">
    <source>
        <dbReference type="EMBL" id="MDN3569312.1"/>
    </source>
</evidence>
<accession>A0ABT8AHK7</accession>
<dbReference type="Gene3D" id="1.10.10.1550">
    <property type="entry name" value="ROS/MUCR transcriptional regulator protein"/>
    <property type="match status" value="1"/>
</dbReference>
<organism evidence="2 3">
    <name type="scientific">Methylobacterium longum</name>
    <dbReference type="NCBI Taxonomy" id="767694"/>
    <lineage>
        <taxon>Bacteria</taxon>
        <taxon>Pseudomonadati</taxon>
        <taxon>Pseudomonadota</taxon>
        <taxon>Alphaproteobacteria</taxon>
        <taxon>Hyphomicrobiales</taxon>
        <taxon>Methylobacteriaceae</taxon>
        <taxon>Methylobacterium</taxon>
    </lineage>
</organism>
<dbReference type="InterPro" id="IPR008807">
    <property type="entry name" value="ROS_MUCR"/>
</dbReference>
<gene>
    <name evidence="2" type="ORF">QWZ18_01585</name>
</gene>